<evidence type="ECO:0000256" key="5">
    <source>
        <dbReference type="ARBA" id="ARBA00023004"/>
    </source>
</evidence>
<dbReference type="RefSeq" id="XP_023090638.1">
    <property type="nucleotide sequence ID" value="XM_023235634.1"/>
</dbReference>
<dbReference type="GO" id="GO:0016705">
    <property type="term" value="F:oxidoreductase activity, acting on paired donors, with incorporation or reduction of molecular oxygen"/>
    <property type="evidence" value="ECO:0007669"/>
    <property type="project" value="InterPro"/>
</dbReference>
<protein>
    <submittedName>
        <fullName evidence="10">DNA, SC023</fullName>
    </submittedName>
</protein>
<dbReference type="PROSITE" id="PS00086">
    <property type="entry name" value="CYTOCHROME_P450"/>
    <property type="match status" value="1"/>
</dbReference>
<dbReference type="GO" id="GO:0004497">
    <property type="term" value="F:monooxygenase activity"/>
    <property type="evidence" value="ECO:0007669"/>
    <property type="project" value="UniProtKB-KW"/>
</dbReference>
<keyword evidence="5 7" id="KW-0408">Iron</keyword>
<keyword evidence="6 8" id="KW-0503">Monooxygenase</keyword>
<keyword evidence="11" id="KW-1185">Reference proteome</keyword>
<dbReference type="AlphaFoldDB" id="Q2UHB2"/>
<evidence type="ECO:0000313" key="10">
    <source>
        <dbReference type="EMBL" id="BAE59053.1"/>
    </source>
</evidence>
<name>Q2UHB2_ASPOR</name>
<evidence type="ECO:0000256" key="7">
    <source>
        <dbReference type="PIRSR" id="PIRSR602403-1"/>
    </source>
</evidence>
<dbReference type="PANTHER" id="PTHR24305">
    <property type="entry name" value="CYTOCHROME P450"/>
    <property type="match status" value="1"/>
</dbReference>
<accession>Q2UHB2</accession>
<dbReference type="InterPro" id="IPR036396">
    <property type="entry name" value="Cyt_P450_sf"/>
</dbReference>
<dbReference type="GeneID" id="10099940"/>
<dbReference type="CDD" id="cd11060">
    <property type="entry name" value="CYP57A1-like"/>
    <property type="match status" value="1"/>
</dbReference>
<dbReference type="InterPro" id="IPR002403">
    <property type="entry name" value="Cyt_P450_E_grp-IV"/>
</dbReference>
<feature type="transmembrane region" description="Helical" evidence="9">
    <location>
        <begin position="7"/>
        <end position="24"/>
    </location>
</feature>
<dbReference type="OMA" id="DHEWEVT"/>
<keyword evidence="9" id="KW-0812">Transmembrane</keyword>
<dbReference type="Pfam" id="PF00067">
    <property type="entry name" value="p450"/>
    <property type="match status" value="1"/>
</dbReference>
<organism evidence="10 11">
    <name type="scientific">Aspergillus oryzae (strain ATCC 42149 / RIB 40)</name>
    <name type="common">Yellow koji mold</name>
    <dbReference type="NCBI Taxonomy" id="510516"/>
    <lineage>
        <taxon>Eukaryota</taxon>
        <taxon>Fungi</taxon>
        <taxon>Dikarya</taxon>
        <taxon>Ascomycota</taxon>
        <taxon>Pezizomycotina</taxon>
        <taxon>Eurotiomycetes</taxon>
        <taxon>Eurotiomycetidae</taxon>
        <taxon>Eurotiales</taxon>
        <taxon>Aspergillaceae</taxon>
        <taxon>Aspergillus</taxon>
        <taxon>Aspergillus subgen. Circumdati</taxon>
    </lineage>
</organism>
<evidence type="ECO:0000256" key="9">
    <source>
        <dbReference type="SAM" id="Phobius"/>
    </source>
</evidence>
<dbReference type="Gene3D" id="1.10.630.10">
    <property type="entry name" value="Cytochrome P450"/>
    <property type="match status" value="1"/>
</dbReference>
<dbReference type="PRINTS" id="PR00465">
    <property type="entry name" value="EP450IV"/>
</dbReference>
<evidence type="ECO:0000256" key="3">
    <source>
        <dbReference type="ARBA" id="ARBA00022723"/>
    </source>
</evidence>
<comment type="similarity">
    <text evidence="2 8">Belongs to the cytochrome P450 family.</text>
</comment>
<proteinExistence type="inferred from homology"/>
<dbReference type="VEuPathDB" id="FungiDB:AO090023000515"/>
<dbReference type="InterPro" id="IPR050121">
    <property type="entry name" value="Cytochrome_P450_monoxygenase"/>
</dbReference>
<dbReference type="PRINTS" id="PR00385">
    <property type="entry name" value="P450"/>
</dbReference>
<dbReference type="EMBL" id="BA000051">
    <property type="protein sequence ID" value="BAE59053.1"/>
    <property type="molecule type" value="Genomic_DNA"/>
</dbReference>
<dbReference type="InterPro" id="IPR001128">
    <property type="entry name" value="Cyt_P450"/>
</dbReference>
<evidence type="ECO:0000256" key="2">
    <source>
        <dbReference type="ARBA" id="ARBA00010617"/>
    </source>
</evidence>
<evidence type="ECO:0000256" key="4">
    <source>
        <dbReference type="ARBA" id="ARBA00023002"/>
    </source>
</evidence>
<evidence type="ECO:0000256" key="6">
    <source>
        <dbReference type="ARBA" id="ARBA00023033"/>
    </source>
</evidence>
<dbReference type="GO" id="GO:0020037">
    <property type="term" value="F:heme binding"/>
    <property type="evidence" value="ECO:0007669"/>
    <property type="project" value="InterPro"/>
</dbReference>
<dbReference type="KEGG" id="aor:AO090023000515"/>
<gene>
    <name evidence="10" type="ORF">AO090023000515</name>
</gene>
<keyword evidence="3 7" id="KW-0479">Metal-binding</keyword>
<feature type="binding site" description="axial binding residue" evidence="7">
    <location>
        <position position="427"/>
    </location>
    <ligand>
        <name>heme</name>
        <dbReference type="ChEBI" id="CHEBI:30413"/>
    </ligand>
    <ligandPart>
        <name>Fe</name>
        <dbReference type="ChEBI" id="CHEBI:18248"/>
    </ligandPart>
</feature>
<dbReference type="SUPFAM" id="SSF48264">
    <property type="entry name" value="Cytochrome P450"/>
    <property type="match status" value="1"/>
</dbReference>
<evidence type="ECO:0000313" key="11">
    <source>
        <dbReference type="Proteomes" id="UP000006564"/>
    </source>
</evidence>
<reference evidence="10 11" key="1">
    <citation type="journal article" date="2005" name="Nature">
        <title>Genome sequencing and analysis of Aspergillus oryzae.</title>
        <authorList>
            <person name="Machida M."/>
            <person name="Asai K."/>
            <person name="Sano M."/>
            <person name="Tanaka T."/>
            <person name="Kumagai T."/>
            <person name="Terai G."/>
            <person name="Kusumoto K."/>
            <person name="Arima T."/>
            <person name="Akita O."/>
            <person name="Kashiwagi Y."/>
            <person name="Abe K."/>
            <person name="Gomi K."/>
            <person name="Horiuchi H."/>
            <person name="Kitamoto K."/>
            <person name="Kobayashi T."/>
            <person name="Takeuchi M."/>
            <person name="Denning D.W."/>
            <person name="Galagan J.E."/>
            <person name="Nierman W.C."/>
            <person name="Yu J."/>
            <person name="Archer D.B."/>
            <person name="Bennett J.W."/>
            <person name="Bhatnagar D."/>
            <person name="Cleveland T.E."/>
            <person name="Fedorova N.D."/>
            <person name="Gotoh O."/>
            <person name="Horikawa H."/>
            <person name="Hosoyama A."/>
            <person name="Ichinomiya M."/>
            <person name="Igarashi R."/>
            <person name="Iwashita K."/>
            <person name="Juvvadi P.R."/>
            <person name="Kato M."/>
            <person name="Kato Y."/>
            <person name="Kin T."/>
            <person name="Kokubun A."/>
            <person name="Maeda H."/>
            <person name="Maeyama N."/>
            <person name="Maruyama J."/>
            <person name="Nagasaki H."/>
            <person name="Nakajima T."/>
            <person name="Oda K."/>
            <person name="Okada K."/>
            <person name="Paulsen I."/>
            <person name="Sakamoto K."/>
            <person name="Sawano T."/>
            <person name="Takahashi M."/>
            <person name="Takase K."/>
            <person name="Terabayashi Y."/>
            <person name="Wortman J."/>
            <person name="Yamada O."/>
            <person name="Yamagata Y."/>
            <person name="Anazawa H."/>
            <person name="Hata Y."/>
            <person name="Koide Y."/>
            <person name="Komori T."/>
            <person name="Koyama Y."/>
            <person name="Minetoki T."/>
            <person name="Suharnan S."/>
            <person name="Tanaka A."/>
            <person name="Isono K."/>
            <person name="Kuhara S."/>
            <person name="Ogasawara N."/>
            <person name="Kikuchi H."/>
        </authorList>
    </citation>
    <scope>NUCLEOTIDE SEQUENCE [LARGE SCALE GENOMIC DNA]</scope>
    <source>
        <strain evidence="11">ATCC 42149 / RIB 40</strain>
    </source>
</reference>
<dbReference type="Proteomes" id="UP000006564">
    <property type="component" value="Chromosome 3"/>
</dbReference>
<keyword evidence="9" id="KW-0472">Membrane</keyword>
<comment type="cofactor">
    <cofactor evidence="1 7">
        <name>heme</name>
        <dbReference type="ChEBI" id="CHEBI:30413"/>
    </cofactor>
</comment>
<dbReference type="InterPro" id="IPR017972">
    <property type="entry name" value="Cyt_P450_CS"/>
</dbReference>
<dbReference type="PANTHER" id="PTHR24305:SF180">
    <property type="entry name" value="P450, PUTATIVE (EUROFUNG)-RELATED"/>
    <property type="match status" value="1"/>
</dbReference>
<evidence type="ECO:0000256" key="1">
    <source>
        <dbReference type="ARBA" id="ARBA00001971"/>
    </source>
</evidence>
<dbReference type="GO" id="GO:0005506">
    <property type="term" value="F:iron ion binding"/>
    <property type="evidence" value="ECO:0007669"/>
    <property type="project" value="InterPro"/>
</dbReference>
<sequence length="533" mass="60783">MDIAFKLVLLGATLILSHLIWNYFRSPLKSFPGPFSANLSNLWRLQDVFKGLCDITHNELHRRYRSAVCIGPNVLSLSDPALINQVYSTRDPWVKVSSERTQDPQHSDVYNVNDSVVSGVRIKNLFSHQDEQWHANQELEPGVDITINLFLESEYINYFTWDTMSQLSYSQSIGMLEAKNDRFGILEVSNRSLDYFASPKTLISSFLQVCQIPMLDLLLDKNPICRLGPPSFGWSVKFSAEQYQERFTEGKQSHNGIKDFLDRYIETKSKMPNIVDDNVAQMYLVLNIIAGSDTTARAISAAVYYEELRGANLSTPPQWKEIRSLPYLDAVMRETMLVHPGVGLLLERIVPKGGFTLPDGRFVPEGTIVGMNPWVINRNRTVFGPEPDSFKPERWLPAEGEHDEAYQTRFSKMKGTDLTFGAGPRACLGRYISQLESYKFVATLFTMFDVSFGCLQDLEHPDHEWEVTNSWFVRQKNIPVVIQKKKVLNCTPSVQWASTALMYMPQRESFSRALPPLHCGQKFQIGTSKLQHD</sequence>
<dbReference type="HOGENOM" id="CLU_001570_14_0_1"/>
<keyword evidence="9" id="KW-1133">Transmembrane helix</keyword>
<keyword evidence="4 8" id="KW-0560">Oxidoreductase</keyword>
<evidence type="ECO:0000256" key="8">
    <source>
        <dbReference type="RuleBase" id="RU000461"/>
    </source>
</evidence>
<keyword evidence="7 8" id="KW-0349">Heme</keyword>
<dbReference type="EMBL" id="AP007157">
    <property type="protein sequence ID" value="BAE59053.1"/>
    <property type="molecule type" value="Genomic_DNA"/>
</dbReference>